<keyword evidence="3" id="KW-1185">Reference proteome</keyword>
<feature type="domain" description="Knr4/Smi1-like" evidence="1">
    <location>
        <begin position="19"/>
        <end position="180"/>
    </location>
</feature>
<proteinExistence type="predicted"/>
<sequence>MHDYIFDTDMDIDHETLEELTDDTLIQVEKKLRVKLPESYVSLMRVKNGGTLAYRVLHSEKLPDDEMLVESIMGIDLEDGIGKSPYLTEEWEIDKDFVLFAGDGHEWLAFDYRNYDGDNPAIFYISDNSGKPKKMADNFQKFLKLLKEPEELDDDDFEDDFDDEFDRVYTKKELEDYIEEGEDLFYISAGLEQFAKEKGDIDWFVGQCLKTVDILDIDEISRTVGEVVLIKLKIEPAVNWPIKDLEEIVEKIMVSLDFEGEPDTIAQRLGKRIQRKLDNVVKA</sequence>
<dbReference type="Proteomes" id="UP001180087">
    <property type="component" value="Chromosome"/>
</dbReference>
<dbReference type="EMBL" id="CP129113">
    <property type="protein sequence ID" value="WLV23751.1"/>
    <property type="molecule type" value="Genomic_DNA"/>
</dbReference>
<dbReference type="Gene3D" id="3.40.1580.10">
    <property type="entry name" value="SMI1/KNR4-like"/>
    <property type="match status" value="1"/>
</dbReference>
<evidence type="ECO:0000259" key="1">
    <source>
        <dbReference type="SMART" id="SM00860"/>
    </source>
</evidence>
<evidence type="ECO:0000313" key="3">
    <source>
        <dbReference type="Proteomes" id="UP001180087"/>
    </source>
</evidence>
<name>A0ABY9KSF5_9BACI</name>
<dbReference type="InterPro" id="IPR018958">
    <property type="entry name" value="Knr4/Smi1-like_dom"/>
</dbReference>
<dbReference type="InterPro" id="IPR037883">
    <property type="entry name" value="Knr4/Smi1-like_sf"/>
</dbReference>
<protein>
    <submittedName>
        <fullName evidence="2">SMI1/KNR4 family protein</fullName>
    </submittedName>
</protein>
<organism evidence="2 3">
    <name type="scientific">Aciduricibacillus chroicocephali</name>
    <dbReference type="NCBI Taxonomy" id="3054939"/>
    <lineage>
        <taxon>Bacteria</taxon>
        <taxon>Bacillati</taxon>
        <taxon>Bacillota</taxon>
        <taxon>Bacilli</taxon>
        <taxon>Bacillales</taxon>
        <taxon>Bacillaceae</taxon>
        <taxon>Aciduricibacillus</taxon>
    </lineage>
</organism>
<dbReference type="SMART" id="SM00860">
    <property type="entry name" value="SMI1_KNR4"/>
    <property type="match status" value="1"/>
</dbReference>
<reference evidence="2" key="1">
    <citation type="submission" date="2023-06" db="EMBL/GenBank/DDBJ databases">
        <title>A Treasure from Seagulls: Isolation and Description of Aciduricobacillus qingdaonensis gen. nov., sp. nov., a Rare Obligately Uric Acid-utilizing Member in the Family Bacillaceae.</title>
        <authorList>
            <person name="Liu W."/>
            <person name="Wang B."/>
        </authorList>
    </citation>
    <scope>NUCLEOTIDE SEQUENCE</scope>
    <source>
        <strain evidence="2">44XB</strain>
    </source>
</reference>
<dbReference type="SUPFAM" id="SSF160631">
    <property type="entry name" value="SMI1/KNR4-like"/>
    <property type="match status" value="1"/>
</dbReference>
<evidence type="ECO:0000313" key="2">
    <source>
        <dbReference type="EMBL" id="WLV23751.1"/>
    </source>
</evidence>
<dbReference type="RefSeq" id="WP_348026080.1">
    <property type="nucleotide sequence ID" value="NZ_CP129113.1"/>
</dbReference>
<accession>A0ABY9KSF5</accession>
<gene>
    <name evidence="2" type="ORF">QR721_08860</name>
</gene>
<dbReference type="Pfam" id="PF09346">
    <property type="entry name" value="SMI1_KNR4"/>
    <property type="match status" value="1"/>
</dbReference>